<feature type="region of interest" description="Disordered" evidence="2">
    <location>
        <begin position="3875"/>
        <end position="3901"/>
    </location>
</feature>
<feature type="region of interest" description="Disordered" evidence="2">
    <location>
        <begin position="3110"/>
        <end position="3129"/>
    </location>
</feature>
<feature type="compositionally biased region" description="Basic residues" evidence="2">
    <location>
        <begin position="3594"/>
        <end position="3604"/>
    </location>
</feature>
<feature type="region of interest" description="Disordered" evidence="2">
    <location>
        <begin position="3166"/>
        <end position="3188"/>
    </location>
</feature>
<feature type="region of interest" description="Disordered" evidence="2">
    <location>
        <begin position="1905"/>
        <end position="1942"/>
    </location>
</feature>
<dbReference type="PROSITE" id="PS00028">
    <property type="entry name" value="ZINC_FINGER_C2H2_1"/>
    <property type="match status" value="2"/>
</dbReference>
<feature type="region of interest" description="Disordered" evidence="2">
    <location>
        <begin position="3571"/>
        <end position="3605"/>
    </location>
</feature>
<feature type="compositionally biased region" description="Polar residues" evidence="2">
    <location>
        <begin position="1920"/>
        <end position="1938"/>
    </location>
</feature>
<feature type="region of interest" description="Disordered" evidence="2">
    <location>
        <begin position="2489"/>
        <end position="2514"/>
    </location>
</feature>
<protein>
    <recommendedName>
        <fullName evidence="3">C2H2-type domain-containing protein</fullName>
    </recommendedName>
</protein>
<feature type="compositionally biased region" description="Basic and acidic residues" evidence="2">
    <location>
        <begin position="1907"/>
        <end position="1917"/>
    </location>
</feature>
<feature type="compositionally biased region" description="Basic and acidic residues" evidence="2">
    <location>
        <begin position="1"/>
        <end position="10"/>
    </location>
</feature>
<feature type="domain" description="C2H2-type" evidence="3">
    <location>
        <begin position="2151"/>
        <end position="2172"/>
    </location>
</feature>
<accession>A0AAW0YPE3</accession>
<feature type="compositionally biased region" description="Polar residues" evidence="2">
    <location>
        <begin position="712"/>
        <end position="727"/>
    </location>
</feature>
<feature type="region of interest" description="Disordered" evidence="2">
    <location>
        <begin position="640"/>
        <end position="674"/>
    </location>
</feature>
<feature type="compositionally biased region" description="Basic and acidic residues" evidence="2">
    <location>
        <begin position="3886"/>
        <end position="3898"/>
    </location>
</feature>
<dbReference type="SMART" id="SM00355">
    <property type="entry name" value="ZnF_C2H2"/>
    <property type="match status" value="6"/>
</dbReference>
<proteinExistence type="predicted"/>
<keyword evidence="1" id="KW-0175">Coiled coil</keyword>
<feature type="region of interest" description="Disordered" evidence="2">
    <location>
        <begin position="2782"/>
        <end position="2802"/>
    </location>
</feature>
<dbReference type="EMBL" id="JARKIK010000002">
    <property type="protein sequence ID" value="KAK8753563.1"/>
    <property type="molecule type" value="Genomic_DNA"/>
</dbReference>
<organism evidence="4 5">
    <name type="scientific">Cherax quadricarinatus</name>
    <name type="common">Australian red claw crayfish</name>
    <dbReference type="NCBI Taxonomy" id="27406"/>
    <lineage>
        <taxon>Eukaryota</taxon>
        <taxon>Metazoa</taxon>
        <taxon>Ecdysozoa</taxon>
        <taxon>Arthropoda</taxon>
        <taxon>Crustacea</taxon>
        <taxon>Multicrustacea</taxon>
        <taxon>Malacostraca</taxon>
        <taxon>Eumalacostraca</taxon>
        <taxon>Eucarida</taxon>
        <taxon>Decapoda</taxon>
        <taxon>Pleocyemata</taxon>
        <taxon>Astacidea</taxon>
        <taxon>Parastacoidea</taxon>
        <taxon>Parastacidae</taxon>
        <taxon>Cherax</taxon>
    </lineage>
</organism>
<feature type="region of interest" description="Disordered" evidence="2">
    <location>
        <begin position="1"/>
        <end position="22"/>
    </location>
</feature>
<keyword evidence="5" id="KW-1185">Reference proteome</keyword>
<evidence type="ECO:0000313" key="4">
    <source>
        <dbReference type="EMBL" id="KAK8753563.1"/>
    </source>
</evidence>
<gene>
    <name evidence="4" type="ORF">OTU49_000257</name>
</gene>
<feature type="compositionally biased region" description="Polar residues" evidence="2">
    <location>
        <begin position="2570"/>
        <end position="2583"/>
    </location>
</feature>
<evidence type="ECO:0000259" key="3">
    <source>
        <dbReference type="PROSITE" id="PS00028"/>
    </source>
</evidence>
<feature type="region of interest" description="Disordered" evidence="2">
    <location>
        <begin position="2971"/>
        <end position="2994"/>
    </location>
</feature>
<feature type="region of interest" description="Disordered" evidence="2">
    <location>
        <begin position="3785"/>
        <end position="3819"/>
    </location>
</feature>
<sequence length="4371" mass="480484">MDSENVHDVTSKNVKHLSSPLQATSSVESDKCVESLLSMGTDVLSGRVNIPESDSVISGGSESNTEVFEKELSSENCSRNAETVAGLSCRTILAESENGDLYNEKGAQNSCDSVRETSFSKTNKTSVLTSSLVNTDCESVQYLEPISDDENSLLCAPSSSSGLSSVSGFQSNSNTPMFSDTPSDASRGTLMVRISDAVAAILSDVSDESLPASPLASNSNSEDNLKPVLPGKTLSDKINSICENLDIVCTKNSSTDSLPIKTSNVLLSHVHLKNIADSNFDKERTLQECTAEKTKSIKDIISDTVQPELSYAEIQKEKDLAFDLPTLSSPVDPVKGISCENTLSEKSTCEWPTSVIPDKGVKEQGFENQPQETYISTSCVSLDSVHSTDKLTISGSQSLFGHSSSSVPGLFSDVNTAGHSLSPSTVSSDTLVDFSLPSQVPLKDLGTNNYSNLSNTGNNLCQNPVSGSQTISSQTQNCNTLQNEETASGLLGMPSTITLNNPGQPPKSVNDDFLHTKCSTHLENQSPWNSMFREENSSLETALKFSCVPPISPEKRSHLSLVPVVDLGKNSCPPENNRNFSLPDKNVTKSCMSVKDSVDVVDDLLQAKSGILQLVSEISHSAVVESEAFVKPSAEGIQFPSSVKEETSEVLHESSVKKTDDSYSSEKSSSQIGFLEKSPQEPITALLMSTASHSSVTSNCITRGNCMEDQTENSPNSEVSLQKTALSSDCKRSLSPTERMVTNNHIKTRPFNKDSFVICSSNIHGITSVPHRGTSSTESADGDISLLRLTEDMSSSIKDDLDEKRKSSEDLYCNKESTLNAFALTVAELLPESLKKSESSFETEKNSPKIKLSFDKSTVSTEMVANRSNYSAKPSSKEEEEEEEVMVVSKVPITDVKSSLFTLNTTHNSVVSHLFSTIVPIAKQESIDKVSYGSPSEVEWNTNSPCPHIFTTSDKVSSQEESTSANVLGSFRNTSEYSRPKNKCHPSGGISRNLTHSSCASSNLYTDSVIKSTLPENECHIVSEIDHCLASIVKKVSEIRPPCENIEDTCLPAKGQVNKQEVPPATSSEQLLSLVGIKNNRLLVVHDRPELSSPQVAVKSSHSLPEVTETIHMSAAVSDFYHTRKSDVEFDQPAFTSTRNICLPSVVPDDTCDLAHVFGGMQVPTSVTAPRHSAPTSAETSDPHVVVDTGAKLLSGTVNDAAQSLVATGAAYLKHAANANLKCITGGLLPDASEINHPSVDTTEVTHPSSETTSVSHSLIEGTKVSSLPAEVSPPTVEAAEVAHPSAEVASSSAKVTEVVQLSAKATKNAHSSAKATEVVHPSAKAKATKVSHIPGKNTKVGDPLSKVSKTSHSFAEAVVLSNPSCDNIEVVTLSSEVAAVNNTSTEAAKVNQPLVNYPSTYDFVNFNLSSESSEIDRSPFANITETGCSSLETTDSLQTASEINNHSEVNKASTLLTTIVEIEKLPNHVYSENGGDLVTQTLNVMYPVTRATTRGTLPQFSITNEGRPPPADAVLCAKSHITSPEADDQADSEAARQNITHCGNNDKVSLIHSGAEVALSLVHSEDDDKQDAVYPDADIRPGLAHSETNGRLNITCPEADTKLNLSHPNNVRPATVSTPEIDHPAFDSEVEVKHTTDVVTAAVEQTLCESTEVRPVTVEMTADGQHTTSKTTAGVSCRLKRSAEINHLRVEAISEVCHKKKEASTKACFSVFDKVEHPQVDKITNVSHLTNDKITAKVSESAIKSVTAEVSHSEHCDITEVSDSTVDEITAESSHKLFEAVAEFNHPSPEARIEVSKSSLKPTLDCRSKLVSPLVSTGVMEGSSQMEPFIDDGRLWLGFKSKTVTSLGEVTQRLENPFCQDACNFDENECGGHNDCLSARILSSVLGATKSDFVECTVIGGTSTYNDRDDSGDPPRIHLSNSQTNNPTSQEASSLNENLDIGSNDEDKLLLELAPVKEEVQQSAEDLFDGVLSNVEEVWLATTDTSSSVSDCLPFMTDAHIREEQVPSNMLEGTTSERDDKAQELDAIEAECPLCFLRLNVPLDNHLTKCHVCNTFVPAKATYAYQYHMLKRVKDVMEIPEPVEIESSAYVCRLCHFASRDIDAVRFHLNTHEAVYQVRVGDVTCECNQKKYSYPFHKWKTLIHNSSYYCFKCNYYFACEKGFSNHLKAIHFIKNCCKICKAQVPEESIISHATCHKDDRTSLISETVNQQSASVVTRSSGGNFGISWNIYDNYINFLDGKFFHLSTLSKVSDPNLDRSYLTLPLKNVREEAVVPDEARIDPGKDIAKYMKGKKSIKISLDDEFIKNFSLSIQMELQKKILKKGRKGHGSTPRAKRENDLFDILGISTLRSRGTKKKETSELSVKQIPLKKPIEKLDQDNKKETDNPEVPLLTRTRSGMQSGKGDQEDKNEIKSVFAEPSVVVDGEWSKAHTYICCSCGAGYWDLADIMDHKWEVHPSVWCAHTMIQGQGEVPLSFCMQYQPPTTRPYRLPLPGIPLQQTRSSRRNSDTELSETEKINMKTCSSCSMQFQDLNVFHAHLVECGGLALLSAMKKKSKKGFRFKRRKGQGVPNNRYGNSSQPSTPMKAKSGDRSSGLNTPQNDRSSTAFVHSSGVKRRLELAVGSIDNLELKNRLKAIISGTNGSGNDLFRLPGRRTVRMKLRKKALETRKLRKTRHSDRVKENSNRNDEIKELKKVVGKGEKENISDDPEGQNIEELQDTKKSGVKATIDIVKESKPPRDTVDEVSKSKEKLKKKVMKIAAAKAEGNNINEENKAILEVTNFGKETHSKSKKKSKQEGDREVLKAGKKMQTEKKINGVIDKAKKTKKKVETCNVETQTPYDNIEIKMKQLPLKKLTNKTNKITLTCNKIAEICNKSGNKKIAGLVAKKDSFLKKNKFLTGKQNLGKKSIGAKLVVTKNLDGSDNLGGKVDQKLSKKVISSKIKSLDSQYGQEAVNPPLPATLISPETLVEEKKAKPKKIRETGSIGSNGKHAEVEKRLSHIKKSINSDQSTMLEVMHSEDEMKNLLKEVKTNVQEISKHKENEVKEIKKSKVPKLKKKVLYYSSSSEDSDSSYDSEPEVIRNFRSGRSCGGRMGLRSKRIPINSRYSFRKCSTAKNGGDSSTEDADDKQNKVDYLEKEEEEFSEELPVTSKRRRKVANYENQDDYTYVPYDSSSDFDLSEKEMDDSDRKISLSSSKKRKITRASREISNPIKNALTKEDSKTLQEVQNTKLEDIVTDVRDTNQLQVDPSIVDPCDDAYKVNVQKGKKSANLVNPCFSDLSGKEDNIDCETKIPKKKKRKLINVPNDEIDITEDKILKNLSKKVTNVKVVSKLSSSNTLQEVQDNVKKIQRKNKTIKEIKEKLSISNAQKDNQGISVKFKDVKLKSVSGNVQVKEYVNKNINKKCVKLSTDFSDTLHAGEIQPITETPKNVKSSVNFIGALVKSVPETPLPVMQDNIQEVASLASKEKNKGSASVGTCTDGEQLLQRHKFFAKLQKKKKPAKYELKANNVLQYADSEHLGQLLDESFVKLPTVTKRNKKIYKKSTKILESLNQNLNIIKGFTHVLTEEEEDELPLSALAQQRTKKEKLASEKKNNKGTRKPKPKKTLLTDKRPLLVKNHDSLIKESVAHDSESSSFEGFIPVPSKKACRNKTAVKKPRKKLDLVKVVMETNNSSTASESELSDVSKPIRKPKKMFTSPKKLVKKDIRMPNLTKVSKAESVDNENLQLNHQSSVKNTYIKKLKAIAAVCDSSEDKSQVVQSKENPSSCMLHSMPVLEPMNVFKPCKEETLDPPESDSNGEGGVTLTSKMPAKIKRRRSSVEKIKDIPTRSSVLGQVQESQNLLELKEVINEPVLEDVGVVSCLAEHQVPLLKETAMKPPQPRKKRIRSSQEHLLKNKSESTLDPPLEIKTTEEVTNLDKEEISAAHKMPAKRKRAASTSGVPFKDGHELINPLVKDTDEALVNVASLPKKNCINTKRKKTGNNTKHDVNELKCIDCGLKFGSLASLEDHQQDCVTIAFEMSLMEAEDHLFECPHCHLTFALKGTQRKHTTSCRLVKYKRSSHRHDSKTLKRTKNSASLHTQFSEDVVTSSDVATIVETTSRKASVKARRCSKENVASDKDGISSSLQSDVCVASFTNHTEKIGTSLSESNLKENINKAGNMQKIVPVTSRGSPRTKKESQVNGKIVNVEFLEYSSANIGNNQQCLVCGHEITDQDISNKHQLLQQFSNRCQQQSVLDVCAVITYYNLGFDAVRSLVTSAIVYQGSTLLSLDAKQQSSFNTSSLSSNASNSCAIKLREILASPHCTRMSSTLETIAKHHQSSDIVSISGTRQEALKAVSTLEEILKEISEAESVIKKNRMLKSMRETFEAGTLT</sequence>
<feature type="region of interest" description="Disordered" evidence="2">
    <location>
        <begin position="707"/>
        <end position="727"/>
    </location>
</feature>
<name>A0AAW0YPE3_CHEQU</name>
<reference evidence="4 5" key="1">
    <citation type="journal article" date="2024" name="BMC Genomics">
        <title>Genome assembly of redclaw crayfish (Cherax quadricarinatus) provides insights into its immune adaptation and hypoxia tolerance.</title>
        <authorList>
            <person name="Liu Z."/>
            <person name="Zheng J."/>
            <person name="Li H."/>
            <person name="Fang K."/>
            <person name="Wang S."/>
            <person name="He J."/>
            <person name="Zhou D."/>
            <person name="Weng S."/>
            <person name="Chi M."/>
            <person name="Gu Z."/>
            <person name="He J."/>
            <person name="Li F."/>
            <person name="Wang M."/>
        </authorList>
    </citation>
    <scope>NUCLEOTIDE SEQUENCE [LARGE SCALE GENOMIC DNA]</scope>
    <source>
        <strain evidence="4">ZL_2023a</strain>
    </source>
</reference>
<feature type="region of interest" description="Disordered" evidence="2">
    <location>
        <begin position="2557"/>
        <end position="2610"/>
    </location>
</feature>
<feature type="compositionally biased region" description="Basic and acidic residues" evidence="2">
    <location>
        <begin position="3178"/>
        <end position="3188"/>
    </location>
</feature>
<feature type="region of interest" description="Disordered" evidence="2">
    <location>
        <begin position="2374"/>
        <end position="2411"/>
    </location>
</feature>
<dbReference type="InterPro" id="IPR013087">
    <property type="entry name" value="Znf_C2H2_type"/>
</dbReference>
<feature type="coiled-coil region" evidence="1">
    <location>
        <begin position="3338"/>
        <end position="3368"/>
    </location>
</feature>
<feature type="region of interest" description="Disordered" evidence="2">
    <location>
        <begin position="1313"/>
        <end position="1345"/>
    </location>
</feature>
<evidence type="ECO:0000256" key="1">
    <source>
        <dbReference type="SAM" id="Coils"/>
    </source>
</evidence>
<feature type="compositionally biased region" description="Polar residues" evidence="2">
    <location>
        <begin position="2592"/>
        <end position="2609"/>
    </location>
</feature>
<feature type="compositionally biased region" description="Basic and acidic residues" evidence="2">
    <location>
        <begin position="643"/>
        <end position="661"/>
    </location>
</feature>
<feature type="compositionally biased region" description="Basic and acidic residues" evidence="2">
    <location>
        <begin position="2374"/>
        <end position="2386"/>
    </location>
</feature>
<evidence type="ECO:0000313" key="5">
    <source>
        <dbReference type="Proteomes" id="UP001445076"/>
    </source>
</evidence>
<comment type="caution">
    <text evidence="4">The sequence shown here is derived from an EMBL/GenBank/DDBJ whole genome shotgun (WGS) entry which is preliminary data.</text>
</comment>
<dbReference type="Proteomes" id="UP001445076">
    <property type="component" value="Unassembled WGS sequence"/>
</dbReference>
<evidence type="ECO:0000256" key="2">
    <source>
        <dbReference type="SAM" id="MobiDB-lite"/>
    </source>
</evidence>
<feature type="compositionally biased region" description="Basic residues" evidence="2">
    <location>
        <begin position="2557"/>
        <end position="2567"/>
    </location>
</feature>
<feature type="domain" description="C2H2-type" evidence="3">
    <location>
        <begin position="2436"/>
        <end position="2457"/>
    </location>
</feature>